<feature type="domain" description="Integrase catalytic" evidence="4">
    <location>
        <begin position="160"/>
        <end position="248"/>
    </location>
</feature>
<evidence type="ECO:0000313" key="5">
    <source>
        <dbReference type="EMBL" id="KYP62130.1"/>
    </source>
</evidence>
<dbReference type="PANTHER" id="PTHR42648">
    <property type="entry name" value="TRANSPOSASE, PUTATIVE-RELATED"/>
    <property type="match status" value="1"/>
</dbReference>
<dbReference type="InterPro" id="IPR054722">
    <property type="entry name" value="PolX-like_BBD"/>
</dbReference>
<evidence type="ECO:0000256" key="2">
    <source>
        <dbReference type="ARBA" id="ARBA00022723"/>
    </source>
</evidence>
<dbReference type="PROSITE" id="PS50994">
    <property type="entry name" value="INTEGRASE"/>
    <property type="match status" value="1"/>
</dbReference>
<protein>
    <submittedName>
        <fullName evidence="5">Retrovirus-related Pol polyprotein from transposon TNT 1-94</fullName>
    </submittedName>
</protein>
<dbReference type="Pfam" id="PF07727">
    <property type="entry name" value="RVT_2"/>
    <property type="match status" value="1"/>
</dbReference>
<dbReference type="AlphaFoldDB" id="A0A151T528"/>
<dbReference type="Gene3D" id="3.30.420.10">
    <property type="entry name" value="Ribonuclease H-like superfamily/Ribonuclease H"/>
    <property type="match status" value="1"/>
</dbReference>
<keyword evidence="6" id="KW-1185">Reference proteome</keyword>
<evidence type="ECO:0000313" key="6">
    <source>
        <dbReference type="Proteomes" id="UP000075243"/>
    </source>
</evidence>
<evidence type="ECO:0000256" key="3">
    <source>
        <dbReference type="ARBA" id="ARBA00022801"/>
    </source>
</evidence>
<keyword evidence="3" id="KW-0378">Hydrolase</keyword>
<organism evidence="5 6">
    <name type="scientific">Cajanus cajan</name>
    <name type="common">Pigeon pea</name>
    <name type="synonym">Cajanus indicus</name>
    <dbReference type="NCBI Taxonomy" id="3821"/>
    <lineage>
        <taxon>Eukaryota</taxon>
        <taxon>Viridiplantae</taxon>
        <taxon>Streptophyta</taxon>
        <taxon>Embryophyta</taxon>
        <taxon>Tracheophyta</taxon>
        <taxon>Spermatophyta</taxon>
        <taxon>Magnoliopsida</taxon>
        <taxon>eudicotyledons</taxon>
        <taxon>Gunneridae</taxon>
        <taxon>Pentapetalae</taxon>
        <taxon>rosids</taxon>
        <taxon>fabids</taxon>
        <taxon>Fabales</taxon>
        <taxon>Fabaceae</taxon>
        <taxon>Papilionoideae</taxon>
        <taxon>50 kb inversion clade</taxon>
        <taxon>NPAAA clade</taxon>
        <taxon>indigoferoid/millettioid clade</taxon>
        <taxon>Phaseoleae</taxon>
        <taxon>Cajanus</taxon>
    </lineage>
</organism>
<dbReference type="GO" id="GO:0015074">
    <property type="term" value="P:DNA integration"/>
    <property type="evidence" value="ECO:0007669"/>
    <property type="project" value="InterPro"/>
</dbReference>
<reference evidence="5 6" key="1">
    <citation type="journal article" date="2012" name="Nat. Biotechnol.">
        <title>Draft genome sequence of pigeonpea (Cajanus cajan), an orphan legume crop of resource-poor farmers.</title>
        <authorList>
            <person name="Varshney R.K."/>
            <person name="Chen W."/>
            <person name="Li Y."/>
            <person name="Bharti A.K."/>
            <person name="Saxena R.K."/>
            <person name="Schlueter J.A."/>
            <person name="Donoghue M.T."/>
            <person name="Azam S."/>
            <person name="Fan G."/>
            <person name="Whaley A.M."/>
            <person name="Farmer A.D."/>
            <person name="Sheridan J."/>
            <person name="Iwata A."/>
            <person name="Tuteja R."/>
            <person name="Penmetsa R.V."/>
            <person name="Wu W."/>
            <person name="Upadhyaya H.D."/>
            <person name="Yang S.P."/>
            <person name="Shah T."/>
            <person name="Saxena K.B."/>
            <person name="Michael T."/>
            <person name="McCombie W.R."/>
            <person name="Yang B."/>
            <person name="Zhang G."/>
            <person name="Yang H."/>
            <person name="Wang J."/>
            <person name="Spillane C."/>
            <person name="Cook D.R."/>
            <person name="May G.D."/>
            <person name="Xu X."/>
            <person name="Jackson S.A."/>
        </authorList>
    </citation>
    <scope>NUCLEOTIDE SEQUENCE [LARGE SCALE GENOMIC DNA]</scope>
    <source>
        <strain evidence="6">cv. Asha</strain>
    </source>
</reference>
<accession>A0A151T528</accession>
<dbReference type="GO" id="GO:0006508">
    <property type="term" value="P:proteolysis"/>
    <property type="evidence" value="ECO:0007669"/>
    <property type="project" value="UniProtKB-KW"/>
</dbReference>
<dbReference type="InterPro" id="IPR001584">
    <property type="entry name" value="Integrase_cat-core"/>
</dbReference>
<dbReference type="EMBL" id="CM003610">
    <property type="protein sequence ID" value="KYP62130.1"/>
    <property type="molecule type" value="Genomic_DNA"/>
</dbReference>
<keyword evidence="1" id="KW-0645">Protease</keyword>
<dbReference type="InterPro" id="IPR039537">
    <property type="entry name" value="Retrotran_Ty1/copia-like"/>
</dbReference>
<dbReference type="InterPro" id="IPR013103">
    <property type="entry name" value="RVT_2"/>
</dbReference>
<dbReference type="InterPro" id="IPR036397">
    <property type="entry name" value="RNaseH_sf"/>
</dbReference>
<proteinExistence type="predicted"/>
<dbReference type="Proteomes" id="UP000075243">
    <property type="component" value="Chromosome 8"/>
</dbReference>
<gene>
    <name evidence="5" type="ORF">KK1_016655</name>
</gene>
<dbReference type="InterPro" id="IPR012337">
    <property type="entry name" value="RNaseH-like_sf"/>
</dbReference>
<dbReference type="SUPFAM" id="SSF53098">
    <property type="entry name" value="Ribonuclease H-like"/>
    <property type="match status" value="1"/>
</dbReference>
<name>A0A151T528_CAJCA</name>
<dbReference type="InterPro" id="IPR025724">
    <property type="entry name" value="GAG-pre-integrase_dom"/>
</dbReference>
<dbReference type="Pfam" id="PF22936">
    <property type="entry name" value="Pol_BBD"/>
    <property type="match status" value="1"/>
</dbReference>
<evidence type="ECO:0000259" key="4">
    <source>
        <dbReference type="PROSITE" id="PS50994"/>
    </source>
</evidence>
<evidence type="ECO:0000256" key="1">
    <source>
        <dbReference type="ARBA" id="ARBA00022670"/>
    </source>
</evidence>
<dbReference type="Gramene" id="C.cajan_16179.t">
    <property type="protein sequence ID" value="C.cajan_16179.t"/>
    <property type="gene ID" value="C.cajan_16179"/>
</dbReference>
<dbReference type="GO" id="GO:0003676">
    <property type="term" value="F:nucleic acid binding"/>
    <property type="evidence" value="ECO:0007669"/>
    <property type="project" value="InterPro"/>
</dbReference>
<keyword evidence="2" id="KW-0479">Metal-binding</keyword>
<dbReference type="PANTHER" id="PTHR42648:SF22">
    <property type="entry name" value="REVERSE TRANSCRIPTASE TY1_COPIA-TYPE DOMAIN-CONTAINING PROTEIN"/>
    <property type="match status" value="1"/>
</dbReference>
<dbReference type="GO" id="GO:0008233">
    <property type="term" value="F:peptidase activity"/>
    <property type="evidence" value="ECO:0007669"/>
    <property type="project" value="UniProtKB-KW"/>
</dbReference>
<dbReference type="Pfam" id="PF13976">
    <property type="entry name" value="gag_pre-integrs"/>
    <property type="match status" value="1"/>
</dbReference>
<sequence>MTGDLTMFKSYSPCLNNYTVRIADGTLSKVMGKGSVIISKNITVNSVLYVPKLDYNLLSISKLTRDLKCVTKFFPNLCEFQILESGKTIGNAEECVGRYLLQVDEKNSVMLWHYRSSHPYFMYLKKMFPTVFNKNQELFQCEICQLSKHTRNSYPPQPYKPSQPFSLIHTDIWGPSRVNNVTRSRWFVTFIDDHTRVTWVFLMKEKSEVGKIFELFHTMVETQFQSKIKVLRSDNGREYYHSALNSYIGCKWIFSIKYNADGSINRYKARMVAKGFTQSYGVDYEETFVPVAKLNSIRVILSLAANLDWPIYQLDIKNAFL</sequence>
<dbReference type="GO" id="GO:0046872">
    <property type="term" value="F:metal ion binding"/>
    <property type="evidence" value="ECO:0007669"/>
    <property type="project" value="UniProtKB-KW"/>
</dbReference>